<evidence type="ECO:0000313" key="16">
    <source>
        <dbReference type="Proteomes" id="UP000762586"/>
    </source>
</evidence>
<dbReference type="GO" id="GO:0005886">
    <property type="term" value="C:plasma membrane"/>
    <property type="evidence" value="ECO:0007669"/>
    <property type="project" value="UniProtKB-SubCell"/>
</dbReference>
<dbReference type="PANTHER" id="PTHR30009:SF20">
    <property type="entry name" value="PTS SYSTEM GLUCOSE-SPECIFIC EIICB COMPONENT-RELATED"/>
    <property type="match status" value="1"/>
</dbReference>
<evidence type="ECO:0000313" key="15">
    <source>
        <dbReference type="Proteomes" id="UP000269351"/>
    </source>
</evidence>
<dbReference type="FunFam" id="3.30.1360.60:FF:000001">
    <property type="entry name" value="PTS system glucose-specific IIBC component PtsG"/>
    <property type="match status" value="1"/>
</dbReference>
<sequence>MGKIHNFRKLFASMLGKQITEIEIASPLDKENLQQLVTAFGGKENIVSLDACITRLRVEVHSLRLVNSDSLQKLGAIGVIIVGHQVQAIFGTQSDNLRRELAAWFEDDGADKEVR</sequence>
<evidence type="ECO:0000256" key="6">
    <source>
        <dbReference type="ARBA" id="ARBA00022683"/>
    </source>
</evidence>
<comment type="subcellular location">
    <subcellularLocation>
        <location evidence="1">Cell membrane</location>
        <topology evidence="1">Multi-pass membrane protein</topology>
    </subcellularLocation>
</comment>
<keyword evidence="5" id="KW-0808">Transferase</keyword>
<evidence type="ECO:0000256" key="4">
    <source>
        <dbReference type="ARBA" id="ARBA00022597"/>
    </source>
</evidence>
<evidence type="ECO:0000313" key="14">
    <source>
        <dbReference type="EMBL" id="QPK25356.1"/>
    </source>
</evidence>
<evidence type="ECO:0000259" key="12">
    <source>
        <dbReference type="PROSITE" id="PS51098"/>
    </source>
</evidence>
<dbReference type="InterPro" id="IPR001996">
    <property type="entry name" value="PTS_IIB_1"/>
</dbReference>
<dbReference type="EMBL" id="JACGET010000002">
    <property type="protein sequence ID" value="MBN3104736.1"/>
    <property type="molecule type" value="Genomic_DNA"/>
</dbReference>
<protein>
    <submittedName>
        <fullName evidence="14">PTS transporter subunit EIIB</fullName>
    </submittedName>
</protein>
<gene>
    <name evidence="14" type="ORF">F126LOC_006085</name>
    <name evidence="13" type="ORF">H4F48_01430</name>
</gene>
<keyword evidence="10" id="KW-0472">Membrane</keyword>
<keyword evidence="6" id="KW-0598">Phosphotransferase system</keyword>
<evidence type="ECO:0000256" key="10">
    <source>
        <dbReference type="ARBA" id="ARBA00023136"/>
    </source>
</evidence>
<evidence type="ECO:0000313" key="13">
    <source>
        <dbReference type="EMBL" id="MBN3104736.1"/>
    </source>
</evidence>
<evidence type="ECO:0000256" key="3">
    <source>
        <dbReference type="ARBA" id="ARBA00022475"/>
    </source>
</evidence>
<keyword evidence="8" id="KW-0418">Kinase</keyword>
<keyword evidence="2" id="KW-0813">Transport</keyword>
<reference evidence="13 16" key="1">
    <citation type="submission" date="2020-07" db="EMBL/GenBank/DDBJ databases">
        <title>A pangenomic view of the genus Pectobacterium provides insights into genome organization, phylogeny, and virulence.</title>
        <authorList>
            <person name="Jonkheer E."/>
            <person name="Brankovics B."/>
            <person name="Houwers I."/>
            <person name="Van Der Wolf J."/>
            <person name="Bonants P."/>
            <person name="Vreeburg R."/>
            <person name="Bollema R."/>
            <person name="De Haan J."/>
            <person name="Berke L."/>
            <person name="De Ridder D."/>
            <person name="Smit S."/>
            <person name="Van Der Lee T.A.J."/>
        </authorList>
    </citation>
    <scope>NUCLEOTIDE SEQUENCE [LARGE SCALE GENOMIC DNA]</scope>
    <source>
        <strain evidence="13 16">NAK:384</strain>
    </source>
</reference>
<keyword evidence="4" id="KW-0762">Sugar transport</keyword>
<dbReference type="GO" id="GO:0090564">
    <property type="term" value="F:protein-phosphocysteine-glucose phosphotransferase system transporter activity"/>
    <property type="evidence" value="ECO:0007669"/>
    <property type="project" value="TreeGrafter"/>
</dbReference>
<proteinExistence type="predicted"/>
<evidence type="ECO:0000256" key="11">
    <source>
        <dbReference type="PROSITE-ProRule" id="PRU00421"/>
    </source>
</evidence>
<dbReference type="GeneID" id="61408957"/>
<dbReference type="AlphaFoldDB" id="A0A086EIP5"/>
<dbReference type="InterPro" id="IPR050429">
    <property type="entry name" value="PTS_Glucose_EIICBA"/>
</dbReference>
<organism evidence="14 15">
    <name type="scientific">Pectobacterium brasiliense</name>
    <dbReference type="NCBI Taxonomy" id="180957"/>
    <lineage>
        <taxon>Bacteria</taxon>
        <taxon>Pseudomonadati</taxon>
        <taxon>Pseudomonadota</taxon>
        <taxon>Gammaproteobacteria</taxon>
        <taxon>Enterobacterales</taxon>
        <taxon>Pectobacteriaceae</taxon>
        <taxon>Pectobacterium</taxon>
    </lineage>
</organism>
<accession>A0A086EIP5</accession>
<keyword evidence="16" id="KW-1185">Reference proteome</keyword>
<keyword evidence="3" id="KW-1003">Cell membrane</keyword>
<dbReference type="SUPFAM" id="SSF55604">
    <property type="entry name" value="Glucose permease domain IIB"/>
    <property type="match status" value="1"/>
</dbReference>
<evidence type="ECO:0000256" key="2">
    <source>
        <dbReference type="ARBA" id="ARBA00022448"/>
    </source>
</evidence>
<dbReference type="GO" id="GO:0009401">
    <property type="term" value="P:phosphoenolpyruvate-dependent sugar phosphotransferase system"/>
    <property type="evidence" value="ECO:0007669"/>
    <property type="project" value="UniProtKB-KW"/>
</dbReference>
<dbReference type="GO" id="GO:0008982">
    <property type="term" value="F:protein-N(PI)-phosphohistidine-sugar phosphotransferase activity"/>
    <property type="evidence" value="ECO:0007669"/>
    <property type="project" value="InterPro"/>
</dbReference>
<reference evidence="14 15" key="2">
    <citation type="submission" date="2020-11" db="EMBL/GenBank/DDBJ databases">
        <title>Complete genome sequence of Pectobacterium brasiliense strain F126.</title>
        <authorList>
            <person name="Miroshnikov K."/>
            <person name="Vo T.N.H."/>
            <person name="Khodykina M.V."/>
            <person name="Kabanova A.P."/>
            <person name="Shneider M."/>
            <person name="Korzhenkov A."/>
            <person name="Toschakov S.V."/>
            <person name="Miroshnikov K.A."/>
            <person name="Ignatov A.N."/>
            <person name="Mikhailova Y.V."/>
            <person name="Shelenkov A."/>
            <person name="Yanushevich Y.G."/>
            <person name="Evseev P.V."/>
        </authorList>
    </citation>
    <scope>NUCLEOTIDE SEQUENCE [LARGE SCALE GENOMIC DNA]</scope>
    <source>
        <strain evidence="14 15">F126</strain>
    </source>
</reference>
<dbReference type="Gene3D" id="3.30.1360.60">
    <property type="entry name" value="Glucose permease domain IIB"/>
    <property type="match status" value="1"/>
</dbReference>
<dbReference type="InterPro" id="IPR036878">
    <property type="entry name" value="Glu_permease_IIB"/>
</dbReference>
<evidence type="ECO:0000256" key="9">
    <source>
        <dbReference type="ARBA" id="ARBA00022989"/>
    </source>
</evidence>
<dbReference type="Proteomes" id="UP000269351">
    <property type="component" value="Chromosome"/>
</dbReference>
<dbReference type="Proteomes" id="UP000762586">
    <property type="component" value="Unassembled WGS sequence"/>
</dbReference>
<dbReference type="InterPro" id="IPR018113">
    <property type="entry name" value="PTrfase_EIIB_Cys"/>
</dbReference>
<dbReference type="NCBIfam" id="TIGR00826">
    <property type="entry name" value="EIIB_glc"/>
    <property type="match status" value="1"/>
</dbReference>
<dbReference type="CDD" id="cd00212">
    <property type="entry name" value="PTS_IIB_glc"/>
    <property type="match status" value="1"/>
</dbReference>
<dbReference type="EMBL" id="CP065031">
    <property type="protein sequence ID" value="QPK25356.1"/>
    <property type="molecule type" value="Genomic_DNA"/>
</dbReference>
<keyword evidence="7" id="KW-0812">Transmembrane</keyword>
<dbReference type="GO" id="GO:0016301">
    <property type="term" value="F:kinase activity"/>
    <property type="evidence" value="ECO:0007669"/>
    <property type="project" value="UniProtKB-KW"/>
</dbReference>
<keyword evidence="9" id="KW-1133">Transmembrane helix</keyword>
<evidence type="ECO:0000256" key="5">
    <source>
        <dbReference type="ARBA" id="ARBA00022679"/>
    </source>
</evidence>
<feature type="active site" description="Phosphocysteine intermediate; for EIIB activity" evidence="11">
    <location>
        <position position="52"/>
    </location>
</feature>
<evidence type="ECO:0000256" key="8">
    <source>
        <dbReference type="ARBA" id="ARBA00022777"/>
    </source>
</evidence>
<evidence type="ECO:0000256" key="1">
    <source>
        <dbReference type="ARBA" id="ARBA00004651"/>
    </source>
</evidence>
<dbReference type="Pfam" id="PF00367">
    <property type="entry name" value="PTS_EIIB"/>
    <property type="match status" value="1"/>
</dbReference>
<dbReference type="RefSeq" id="WP_014916161.1">
    <property type="nucleotide sequence ID" value="NZ_BSWF01000003.1"/>
</dbReference>
<dbReference type="PANTHER" id="PTHR30009">
    <property type="entry name" value="CYTOCHROME C-TYPE SYNTHESIS PROTEIN AND PTS TRANSMEMBRANE COMPONENT"/>
    <property type="match status" value="1"/>
</dbReference>
<dbReference type="GO" id="GO:1904659">
    <property type="term" value="P:D-glucose transmembrane transport"/>
    <property type="evidence" value="ECO:0007669"/>
    <property type="project" value="TreeGrafter"/>
</dbReference>
<evidence type="ECO:0000256" key="7">
    <source>
        <dbReference type="ARBA" id="ARBA00022692"/>
    </source>
</evidence>
<dbReference type="PROSITE" id="PS51098">
    <property type="entry name" value="PTS_EIIB_TYPE_1"/>
    <property type="match status" value="1"/>
</dbReference>
<feature type="domain" description="PTS EIIB type-1" evidence="12">
    <location>
        <begin position="30"/>
        <end position="111"/>
    </location>
</feature>
<dbReference type="KEGG" id="pbra:B5S52_06820"/>
<name>A0A086EIP5_9GAMM</name>